<dbReference type="Proteomes" id="UP000257815">
    <property type="component" value="Segment"/>
</dbReference>
<evidence type="ECO:0000313" key="2">
    <source>
        <dbReference type="Proteomes" id="UP000257815"/>
    </source>
</evidence>
<proteinExistence type="predicted"/>
<reference evidence="2" key="1">
    <citation type="submission" date="2018-06" db="EMBL/GenBank/DDBJ databases">
        <authorList>
            <person name="Sharma R."/>
            <person name="Ke K."/>
            <person name="Breakwell D.P."/>
            <person name="Hope S."/>
            <person name="Grose J.H."/>
        </authorList>
    </citation>
    <scope>NUCLEOTIDE SEQUENCE [LARGE SCALE GENOMIC DNA]</scope>
</reference>
<evidence type="ECO:0008006" key="3">
    <source>
        <dbReference type="Google" id="ProtNLM"/>
    </source>
</evidence>
<name>A0A346FHU5_9CAUD</name>
<organism evidence="1 2">
    <name type="scientific">Erwinia phage SunLIRen</name>
    <dbReference type="NCBI Taxonomy" id="2267654"/>
    <lineage>
        <taxon>Viruses</taxon>
        <taxon>Duplodnaviria</taxon>
        <taxon>Heunggongvirae</taxon>
        <taxon>Uroviricota</taxon>
        <taxon>Caudoviricetes</taxon>
        <taxon>Andersonviridae</taxon>
        <taxon>Ounavirinae</taxon>
        <taxon>Kolesnikvirus</taxon>
        <taxon>Kolesnikvirus Ea214</taxon>
    </lineage>
</organism>
<sequence length="161" mass="17749">MVKRVIGEGRNILMKAVKNIAKSTVKVGFFAEQGKHYSGFSYPALMYLHEVHGIPASNGKVYRRAFETAMQIDRKLLIAQAQKNLKRMLSTGQTNPDLVLSQFGKDSIKSLKKVFGNPSLLPPNTPSTIKSKGGRNTPLVDTSDLVDNLAYKTSNRGGLRK</sequence>
<evidence type="ECO:0000313" key="1">
    <source>
        <dbReference type="EMBL" id="AXN57375.1"/>
    </source>
</evidence>
<protein>
    <recommendedName>
        <fullName evidence="3">Tail fibers protein</fullName>
    </recommendedName>
</protein>
<gene>
    <name evidence="1" type="ORF">SUNLIREN_75</name>
</gene>
<dbReference type="EMBL" id="MH426725">
    <property type="protein sequence ID" value="AXN57375.1"/>
    <property type="molecule type" value="Genomic_DNA"/>
</dbReference>
<accession>A0A346FHU5</accession>